<protein>
    <recommendedName>
        <fullName evidence="2">galactosylceramidase</fullName>
        <ecNumber evidence="2">3.2.1.46</ecNumber>
    </recommendedName>
    <alternativeName>
        <fullName evidence="5">Galactosylceramidase</fullName>
    </alternativeName>
</protein>
<feature type="region of interest" description="Disordered" evidence="6">
    <location>
        <begin position="620"/>
        <end position="657"/>
    </location>
</feature>
<dbReference type="InterPro" id="IPR017853">
    <property type="entry name" value="GH"/>
</dbReference>
<dbReference type="RefSeq" id="WP_100512683.1">
    <property type="nucleotide sequence ID" value="NZ_PEBK01000003.1"/>
</dbReference>
<dbReference type="GO" id="GO:0016020">
    <property type="term" value="C:membrane"/>
    <property type="evidence" value="ECO:0007669"/>
    <property type="project" value="GOC"/>
</dbReference>
<dbReference type="AlphaFoldDB" id="A0A2M9HFT4"/>
<dbReference type="EC" id="3.2.1.46" evidence="2"/>
<dbReference type="PANTHER" id="PTHR15172">
    <property type="entry name" value="GALACTOCEREBROSIDASE"/>
    <property type="match status" value="1"/>
</dbReference>
<feature type="compositionally biased region" description="Polar residues" evidence="6">
    <location>
        <begin position="76"/>
        <end position="87"/>
    </location>
</feature>
<dbReference type="Gene3D" id="2.60.120.560">
    <property type="entry name" value="Exo-inulinase, domain 1"/>
    <property type="match status" value="1"/>
</dbReference>
<accession>A0A2M9HFT4</accession>
<comment type="caution">
    <text evidence="8">The sequence shown here is derived from an EMBL/GenBank/DDBJ whole genome shotgun (WGS) entry which is preliminary data.</text>
</comment>
<feature type="region of interest" description="Disordered" evidence="6">
    <location>
        <begin position="271"/>
        <end position="314"/>
    </location>
</feature>
<evidence type="ECO:0000259" key="7">
    <source>
        <dbReference type="Pfam" id="PF02057"/>
    </source>
</evidence>
<sequence>MQPVRLTLDAEAVRRAAASRHGLTYKGFGVLSGNATSSLLLDYKAEHPQTYWRLIETLFGTDRPIMNLVKVEMGNDRNNSTGPNTATMRDPDEYPVVTREPGFQLAADARRYQPDLHVSMLRWHAPTWVRDNDDVYHWYKNTILAVWREYGYMVDTVNPDVNERTADLEWVAEFKRRVASDEVGFIGAGPDDPNAGFQSDEERELFHRIRVITSDEEVTGTFGPDLLTDDRLREAIDIAAYHYSVVDDDDHSFTRLADEFDKEIWNSEAQATFSNSADRPNNTMDRLRPDGHRRPSDCRADGAGTGISGSGEVGTGIGGIGSPLEMANTLIKAFVRSRRTNAIYQPAIGAFYEGLEYSYKELISARDPWSGWVYYDAGLAALQHFCRFARLGYGPDAWRAVPEASVSEVVGNNPVCGARLGEPSALTLVSPDGDGVSTVIVNDSGLPREYRVTVSGVPAAGRTMRLWRTRAAGAGQPYDAEYLRYVGDVEPRDSTRTLETAGTAAAGSASAETTAAGSAAEYAVTVEPWSMVTLTSLAVDDIPQPGIPHTDEHARTVLDVDPDGRTLYEDDFEYADERPVAVWKHGRAVEEDYLDSRGGVAGAVPRYTTDTNGAFEVVPYDGGFGGDDGGDGAHDGDGGDDGTATPDGAHGGDDDHGRHVLRQQIDWRHAGNAWIEGDPRTSIGDLRWMNYRAGVDVLFEPYEGRAPYVLLGVREMGGRKFSTDLAAYDFKLRADGVWLLRRYGDEVRRGHGVDLAKAGTGFRAGAGVWNRVELQAADGEITVFVNGVKLTAWTDSHPQTAGRVQLGTSFDHVLFDRLRVERVSDRGLLGSVSGLPAYYRELIDDMHMVSWEDSCTPVLDYAGPWTHENGKGMFDYQRTTSTALRAGASLTIDTDADGIDLFARNAAELNPIGERETARFDVTVDGEPFRQAVPTMETASALRTALSLRGLPAGRHQVTFELVGTIPFALDAVGLC</sequence>
<dbReference type="InterPro" id="IPR049161">
    <property type="entry name" value="GH59_cat"/>
</dbReference>
<dbReference type="OrthoDB" id="9802318at2"/>
<keyword evidence="9" id="KW-1185">Reference proteome</keyword>
<evidence type="ECO:0000256" key="1">
    <source>
        <dbReference type="ARBA" id="ARBA00005637"/>
    </source>
</evidence>
<feature type="compositionally biased region" description="Basic and acidic residues" evidence="6">
    <location>
        <begin position="285"/>
        <end position="300"/>
    </location>
</feature>
<dbReference type="PANTHER" id="PTHR15172:SF1">
    <property type="entry name" value="GALACTOCEREBROSIDASE"/>
    <property type="match status" value="1"/>
</dbReference>
<feature type="compositionally biased region" description="Gly residues" evidence="6">
    <location>
        <begin position="303"/>
        <end position="314"/>
    </location>
</feature>
<name>A0A2M9HFT4_9BIFI</name>
<keyword evidence="4" id="KW-0442">Lipid degradation</keyword>
<reference evidence="8 9" key="1">
    <citation type="submission" date="2017-10" db="EMBL/GenBank/DDBJ databases">
        <title>Draft genome sequences of strains TRE 1, TRE 9, TRE H and TRI 7, isolated from tamarins, belonging to four potential novel Bifidobacterium species.</title>
        <authorList>
            <person name="Mattarelli P."/>
            <person name="Modesto M."/>
            <person name="Puglisi E."/>
            <person name="Morelli L."/>
            <person name="Spezio C."/>
            <person name="Bonetti A."/>
            <person name="Sandri C."/>
        </authorList>
    </citation>
    <scope>NUCLEOTIDE SEQUENCE [LARGE SCALE GENOMIC DNA]</scope>
    <source>
        <strain evidence="9">TRI7</strain>
    </source>
</reference>
<comment type="similarity">
    <text evidence="1">Belongs to the glycosyl hydrolase 59 family.</text>
</comment>
<evidence type="ECO:0000313" key="8">
    <source>
        <dbReference type="EMBL" id="PJM75678.1"/>
    </source>
</evidence>
<evidence type="ECO:0000256" key="5">
    <source>
        <dbReference type="ARBA" id="ARBA00033098"/>
    </source>
</evidence>
<feature type="compositionally biased region" description="Polar residues" evidence="6">
    <location>
        <begin position="271"/>
        <end position="284"/>
    </location>
</feature>
<keyword evidence="4" id="KW-0443">Lipid metabolism</keyword>
<evidence type="ECO:0000313" key="9">
    <source>
        <dbReference type="Proteomes" id="UP000231451"/>
    </source>
</evidence>
<dbReference type="Pfam" id="PF02057">
    <property type="entry name" value="Glyco_hydro_59"/>
    <property type="match status" value="2"/>
</dbReference>
<organism evidence="8 9">
    <name type="scientific">Bifidobacterium simiarum</name>
    <dbReference type="NCBI Taxonomy" id="2045441"/>
    <lineage>
        <taxon>Bacteria</taxon>
        <taxon>Bacillati</taxon>
        <taxon>Actinomycetota</taxon>
        <taxon>Actinomycetes</taxon>
        <taxon>Bifidobacteriales</taxon>
        <taxon>Bifidobacteriaceae</taxon>
        <taxon>Bifidobacterium</taxon>
    </lineage>
</organism>
<evidence type="ECO:0000256" key="6">
    <source>
        <dbReference type="SAM" id="MobiDB-lite"/>
    </source>
</evidence>
<dbReference type="EMBL" id="PEBK01000003">
    <property type="protein sequence ID" value="PJM75678.1"/>
    <property type="molecule type" value="Genomic_DNA"/>
</dbReference>
<dbReference type="GO" id="GO:0005764">
    <property type="term" value="C:lysosome"/>
    <property type="evidence" value="ECO:0007669"/>
    <property type="project" value="TreeGrafter"/>
</dbReference>
<feature type="region of interest" description="Disordered" evidence="6">
    <location>
        <begin position="74"/>
        <end position="93"/>
    </location>
</feature>
<dbReference type="InterPro" id="IPR013785">
    <property type="entry name" value="Aldolase_TIM"/>
</dbReference>
<keyword evidence="3" id="KW-0746">Sphingolipid metabolism</keyword>
<dbReference type="Proteomes" id="UP000231451">
    <property type="component" value="Unassembled WGS sequence"/>
</dbReference>
<evidence type="ECO:0000256" key="2">
    <source>
        <dbReference type="ARBA" id="ARBA00012657"/>
    </source>
</evidence>
<gene>
    <name evidence="8" type="ORF">CSQ87_04480</name>
</gene>
<evidence type="ECO:0000256" key="4">
    <source>
        <dbReference type="ARBA" id="ARBA00022963"/>
    </source>
</evidence>
<feature type="domain" description="Glycosyl hydrolase family 59 catalytic" evidence="7">
    <location>
        <begin position="25"/>
        <end position="181"/>
    </location>
</feature>
<dbReference type="SUPFAM" id="SSF51445">
    <property type="entry name" value="(Trans)glycosidases"/>
    <property type="match status" value="1"/>
</dbReference>
<evidence type="ECO:0000256" key="3">
    <source>
        <dbReference type="ARBA" id="ARBA00022919"/>
    </source>
</evidence>
<dbReference type="Gene3D" id="3.20.20.70">
    <property type="entry name" value="Aldolase class I"/>
    <property type="match status" value="1"/>
</dbReference>
<dbReference type="GO" id="GO:0006683">
    <property type="term" value="P:galactosylceramide catabolic process"/>
    <property type="evidence" value="ECO:0007669"/>
    <property type="project" value="InterPro"/>
</dbReference>
<feature type="domain" description="Glycosyl hydrolase family 59 catalytic" evidence="7">
    <location>
        <begin position="202"/>
        <end position="386"/>
    </location>
</feature>
<dbReference type="InterPro" id="IPR001286">
    <property type="entry name" value="Glyco_hydro_59"/>
</dbReference>
<proteinExistence type="inferred from homology"/>
<dbReference type="Gene3D" id="3.20.20.80">
    <property type="entry name" value="Glycosidases"/>
    <property type="match status" value="1"/>
</dbReference>
<dbReference type="GO" id="GO:0004336">
    <property type="term" value="F:galactosylceramidase activity"/>
    <property type="evidence" value="ECO:0007669"/>
    <property type="project" value="UniProtKB-EC"/>
</dbReference>